<feature type="domain" description="Radical SAM core" evidence="7">
    <location>
        <begin position="14"/>
        <end position="238"/>
    </location>
</feature>
<dbReference type="AlphaFoldDB" id="A0A2G9YWA4"/>
<protein>
    <submittedName>
        <fullName evidence="8">Anaerobic ribonucleoside-triphosphate reductase activating protein</fullName>
    </submittedName>
</protein>
<gene>
    <name evidence="8" type="ORF">COX36_02925</name>
</gene>
<evidence type="ECO:0000259" key="7">
    <source>
        <dbReference type="PROSITE" id="PS51918"/>
    </source>
</evidence>
<keyword evidence="5" id="KW-0408">Iron</keyword>
<sequence length="245" mass="28119">MMIFGGLQKTTLIDYPGKIACVVYTLGCTFRCPFCYSSEIVLPEKIKKQPKISEKEVFDFLKERKGLIEGVVFCGGEPTINSELPDFIKKIKNLGYLVKLDTNGSNPEMLEKLIKEKLINYVAMDIKAPLGLKSQFSIPNFQKSDYEKAAGVKFDIEKVKKSIGMIKNSGIDYEFRTTVVPSIHTREDIIQLARDISPAKKYYLQNFRAEKTLDPKFEKIRPYSKEFLLEIQEIISPFFEICQVR</sequence>
<dbReference type="GO" id="GO:0046872">
    <property type="term" value="F:metal ion binding"/>
    <property type="evidence" value="ECO:0007669"/>
    <property type="project" value="UniProtKB-KW"/>
</dbReference>
<comment type="caution">
    <text evidence="8">The sequence shown here is derived from an EMBL/GenBank/DDBJ whole genome shotgun (WGS) entry which is preliminary data.</text>
</comment>
<dbReference type="GO" id="GO:0003824">
    <property type="term" value="F:catalytic activity"/>
    <property type="evidence" value="ECO:0007669"/>
    <property type="project" value="InterPro"/>
</dbReference>
<keyword evidence="4" id="KW-0479">Metal-binding</keyword>
<proteinExistence type="predicted"/>
<dbReference type="InterPro" id="IPR007197">
    <property type="entry name" value="rSAM"/>
</dbReference>
<dbReference type="NCBIfam" id="TIGR02495">
    <property type="entry name" value="NrdG2"/>
    <property type="match status" value="1"/>
</dbReference>
<name>A0A2G9YWA4_9BACT</name>
<evidence type="ECO:0000256" key="6">
    <source>
        <dbReference type="ARBA" id="ARBA00023014"/>
    </source>
</evidence>
<organism evidence="8 9">
    <name type="scientific">Candidatus Nealsonbacteria bacterium CG23_combo_of_CG06-09_8_20_14_all_38_19</name>
    <dbReference type="NCBI Taxonomy" id="1974721"/>
    <lineage>
        <taxon>Bacteria</taxon>
        <taxon>Candidatus Nealsoniibacteriota</taxon>
    </lineage>
</organism>
<evidence type="ECO:0000313" key="9">
    <source>
        <dbReference type="Proteomes" id="UP000230273"/>
    </source>
</evidence>
<comment type="cofactor">
    <cofactor evidence="1">
        <name>[4Fe-4S] cluster</name>
        <dbReference type="ChEBI" id="CHEBI:49883"/>
    </cofactor>
</comment>
<dbReference type="PANTHER" id="PTHR30352:SF13">
    <property type="entry name" value="GLYCYL-RADICAL ENZYME ACTIVATING ENZYME YJJW-RELATED"/>
    <property type="match status" value="1"/>
</dbReference>
<accession>A0A2G9YWA4</accession>
<dbReference type="InterPro" id="IPR012840">
    <property type="entry name" value="NrdG2"/>
</dbReference>
<dbReference type="GO" id="GO:0051539">
    <property type="term" value="F:4 iron, 4 sulfur cluster binding"/>
    <property type="evidence" value="ECO:0007669"/>
    <property type="project" value="UniProtKB-KW"/>
</dbReference>
<keyword evidence="2" id="KW-0004">4Fe-4S</keyword>
<dbReference type="PROSITE" id="PS51918">
    <property type="entry name" value="RADICAL_SAM"/>
    <property type="match status" value="1"/>
</dbReference>
<dbReference type="InterPro" id="IPR013785">
    <property type="entry name" value="Aldolase_TIM"/>
</dbReference>
<dbReference type="CDD" id="cd01335">
    <property type="entry name" value="Radical_SAM"/>
    <property type="match status" value="1"/>
</dbReference>
<dbReference type="InterPro" id="IPR034457">
    <property type="entry name" value="Organic_radical-activating"/>
</dbReference>
<dbReference type="SUPFAM" id="SSF102114">
    <property type="entry name" value="Radical SAM enzymes"/>
    <property type="match status" value="1"/>
</dbReference>
<dbReference type="SFLD" id="SFLDS00029">
    <property type="entry name" value="Radical_SAM"/>
    <property type="match status" value="1"/>
</dbReference>
<evidence type="ECO:0000256" key="3">
    <source>
        <dbReference type="ARBA" id="ARBA00022691"/>
    </source>
</evidence>
<dbReference type="Proteomes" id="UP000230273">
    <property type="component" value="Unassembled WGS sequence"/>
</dbReference>
<dbReference type="Gene3D" id="3.20.20.70">
    <property type="entry name" value="Aldolase class I"/>
    <property type="match status" value="1"/>
</dbReference>
<evidence type="ECO:0000256" key="1">
    <source>
        <dbReference type="ARBA" id="ARBA00001966"/>
    </source>
</evidence>
<reference evidence="8 9" key="1">
    <citation type="submission" date="2017-09" db="EMBL/GenBank/DDBJ databases">
        <title>Depth-based differentiation of microbial function through sediment-hosted aquifers and enrichment of novel symbionts in the deep terrestrial subsurface.</title>
        <authorList>
            <person name="Probst A.J."/>
            <person name="Ladd B."/>
            <person name="Jarett J.K."/>
            <person name="Geller-Mcgrath D.E."/>
            <person name="Sieber C.M."/>
            <person name="Emerson J.B."/>
            <person name="Anantharaman K."/>
            <person name="Thomas B.C."/>
            <person name="Malmstrom R."/>
            <person name="Stieglmeier M."/>
            <person name="Klingl A."/>
            <person name="Woyke T."/>
            <person name="Ryan C.M."/>
            <person name="Banfield J.F."/>
        </authorList>
    </citation>
    <scope>NUCLEOTIDE SEQUENCE [LARGE SCALE GENOMIC DNA]</scope>
    <source>
        <strain evidence="8">CG23_combo_of_CG06-09_8_20_14_all_38_19</strain>
    </source>
</reference>
<evidence type="ECO:0000256" key="2">
    <source>
        <dbReference type="ARBA" id="ARBA00022485"/>
    </source>
</evidence>
<dbReference type="PANTHER" id="PTHR30352">
    <property type="entry name" value="PYRUVATE FORMATE-LYASE-ACTIVATING ENZYME"/>
    <property type="match status" value="1"/>
</dbReference>
<dbReference type="InterPro" id="IPR058240">
    <property type="entry name" value="rSAM_sf"/>
</dbReference>
<evidence type="ECO:0000256" key="4">
    <source>
        <dbReference type="ARBA" id="ARBA00022723"/>
    </source>
</evidence>
<evidence type="ECO:0000256" key="5">
    <source>
        <dbReference type="ARBA" id="ARBA00023004"/>
    </source>
</evidence>
<dbReference type="EMBL" id="PCRP01000046">
    <property type="protein sequence ID" value="PIP23525.1"/>
    <property type="molecule type" value="Genomic_DNA"/>
</dbReference>
<dbReference type="SFLD" id="SFLDG01094">
    <property type="entry name" value="Uncharacterised_Radical_SAM_Su"/>
    <property type="match status" value="1"/>
</dbReference>
<keyword evidence="3" id="KW-0949">S-adenosyl-L-methionine</keyword>
<dbReference type="Pfam" id="PF04055">
    <property type="entry name" value="Radical_SAM"/>
    <property type="match status" value="1"/>
</dbReference>
<keyword evidence="6" id="KW-0411">Iron-sulfur</keyword>
<evidence type="ECO:0000313" key="8">
    <source>
        <dbReference type="EMBL" id="PIP23525.1"/>
    </source>
</evidence>